<feature type="transmembrane region" description="Helical" evidence="11">
    <location>
        <begin position="167"/>
        <end position="186"/>
    </location>
</feature>
<evidence type="ECO:0000256" key="10">
    <source>
        <dbReference type="ARBA" id="ARBA00023136"/>
    </source>
</evidence>
<dbReference type="Proteomes" id="UP000181884">
    <property type="component" value="Unassembled WGS sequence"/>
</dbReference>
<feature type="transmembrane region" description="Helical" evidence="11">
    <location>
        <begin position="323"/>
        <end position="344"/>
    </location>
</feature>
<evidence type="ECO:0000256" key="6">
    <source>
        <dbReference type="ARBA" id="ARBA00022801"/>
    </source>
</evidence>
<comment type="similarity">
    <text evidence="3 11">Belongs to the peptidase M50B family.</text>
</comment>
<dbReference type="STRING" id="214095.RU97_GL000378"/>
<dbReference type="Pfam" id="PF02163">
    <property type="entry name" value="Peptidase_M50"/>
    <property type="match status" value="1"/>
</dbReference>
<organism evidence="13 14">
    <name type="scientific">Enterococcus canis</name>
    <dbReference type="NCBI Taxonomy" id="214095"/>
    <lineage>
        <taxon>Bacteria</taxon>
        <taxon>Bacillati</taxon>
        <taxon>Bacillota</taxon>
        <taxon>Bacilli</taxon>
        <taxon>Lactobacillales</taxon>
        <taxon>Enterococcaceae</taxon>
        <taxon>Enterococcus</taxon>
    </lineage>
</organism>
<evidence type="ECO:0000313" key="13">
    <source>
        <dbReference type="EMBL" id="OJG20145.1"/>
    </source>
</evidence>
<evidence type="ECO:0000256" key="5">
    <source>
        <dbReference type="ARBA" id="ARBA00022692"/>
    </source>
</evidence>
<dbReference type="SUPFAM" id="SSF50156">
    <property type="entry name" value="PDZ domain-like"/>
    <property type="match status" value="1"/>
</dbReference>
<proteinExistence type="inferred from homology"/>
<dbReference type="InterPro" id="IPR004387">
    <property type="entry name" value="Pept_M50_Zn"/>
</dbReference>
<keyword evidence="4 13" id="KW-0645">Protease</keyword>
<comment type="caution">
    <text evidence="13">The sequence shown here is derived from an EMBL/GenBank/DDBJ whole genome shotgun (WGS) entry which is preliminary data.</text>
</comment>
<dbReference type="Gene3D" id="2.30.42.10">
    <property type="match status" value="1"/>
</dbReference>
<keyword evidence="5 11" id="KW-0812">Transmembrane</keyword>
<dbReference type="InterPro" id="IPR036034">
    <property type="entry name" value="PDZ_sf"/>
</dbReference>
<evidence type="ECO:0000256" key="1">
    <source>
        <dbReference type="ARBA" id="ARBA00001947"/>
    </source>
</evidence>
<evidence type="ECO:0000256" key="7">
    <source>
        <dbReference type="ARBA" id="ARBA00022833"/>
    </source>
</evidence>
<evidence type="ECO:0000256" key="4">
    <source>
        <dbReference type="ARBA" id="ARBA00022670"/>
    </source>
</evidence>
<dbReference type="PANTHER" id="PTHR42837:SF2">
    <property type="entry name" value="MEMBRANE METALLOPROTEASE ARASP2, CHLOROPLASTIC-RELATED"/>
    <property type="match status" value="1"/>
</dbReference>
<evidence type="ECO:0000256" key="2">
    <source>
        <dbReference type="ARBA" id="ARBA00004141"/>
    </source>
</evidence>
<keyword evidence="9 11" id="KW-0482">Metalloprotease</keyword>
<dbReference type="AlphaFoldDB" id="A0A1L8RKB5"/>
<dbReference type="CDD" id="cd23081">
    <property type="entry name" value="cpPDZ_EcRseP-like"/>
    <property type="match status" value="1"/>
</dbReference>
<evidence type="ECO:0000256" key="8">
    <source>
        <dbReference type="ARBA" id="ARBA00022989"/>
    </source>
</evidence>
<dbReference type="PROSITE" id="PS50106">
    <property type="entry name" value="PDZ"/>
    <property type="match status" value="1"/>
</dbReference>
<sequence length="404" mass="44017">MVHEFGHFFFAKRSGILVREFAIGMGPKIFYHQGKDGTAYTVRLLPLGGYVRMAGAGEEEAELHAGMVISLALENEKVVKINTSSKVQLPNAIPMEVSRYDLENELTITGFVNGNDEVEETYHVQHDATIIEQDGTEVRIAPLDVQFQSAKLWQRMLTNFAGPLNNFILGIVLFIIIAFMQGGALITNTNAIGKVQADSPAAAAGLKTGDQILTIDGKTIQTWDDITNQIRSKEGEAVTLEVAGQSAPVTLQPKMETVSGQKIARIGIEVPKDTSFFGKIKGGFMDAINSSLQIFKALGSLFTGFSLNKLGGPVMIFQLSSQAAAMGIVTILQLMAMLSMNLGIMNLLPIPVLDGGKLVLNIYEGVRGKPLSQEKEGILTLIGLAFMVILMVLVTWNDFRRFFF</sequence>
<dbReference type="NCBIfam" id="TIGR00054">
    <property type="entry name" value="RIP metalloprotease RseP"/>
    <property type="match status" value="1"/>
</dbReference>
<dbReference type="GO" id="GO:0006508">
    <property type="term" value="P:proteolysis"/>
    <property type="evidence" value="ECO:0007669"/>
    <property type="project" value="UniProtKB-KW"/>
</dbReference>
<dbReference type="EC" id="3.4.24.-" evidence="11"/>
<evidence type="ECO:0000256" key="11">
    <source>
        <dbReference type="RuleBase" id="RU362031"/>
    </source>
</evidence>
<keyword evidence="8 11" id="KW-1133">Transmembrane helix</keyword>
<evidence type="ECO:0000256" key="9">
    <source>
        <dbReference type="ARBA" id="ARBA00023049"/>
    </source>
</evidence>
<feature type="transmembrane region" description="Helical" evidence="11">
    <location>
        <begin position="377"/>
        <end position="396"/>
    </location>
</feature>
<dbReference type="GO" id="GO:0016020">
    <property type="term" value="C:membrane"/>
    <property type="evidence" value="ECO:0007669"/>
    <property type="project" value="UniProtKB-SubCell"/>
</dbReference>
<reference evidence="13 14" key="1">
    <citation type="submission" date="2014-12" db="EMBL/GenBank/DDBJ databases">
        <title>Draft genome sequences of 29 type strains of Enterococci.</title>
        <authorList>
            <person name="Zhong Z."/>
            <person name="Sun Z."/>
            <person name="Liu W."/>
            <person name="Zhang W."/>
            <person name="Zhang H."/>
        </authorList>
    </citation>
    <scope>NUCLEOTIDE SEQUENCE [LARGE SCALE GENOMIC DNA]</scope>
    <source>
        <strain evidence="13 14">DSM 17029</strain>
    </source>
</reference>
<dbReference type="GO" id="GO:0046872">
    <property type="term" value="F:metal ion binding"/>
    <property type="evidence" value="ECO:0007669"/>
    <property type="project" value="UniProtKB-KW"/>
</dbReference>
<comment type="subcellular location">
    <subcellularLocation>
        <location evidence="2">Membrane</location>
        <topology evidence="2">Multi-pass membrane protein</topology>
    </subcellularLocation>
</comment>
<dbReference type="InterPro" id="IPR041489">
    <property type="entry name" value="PDZ_6"/>
</dbReference>
<keyword evidence="11" id="KW-0479">Metal-binding</keyword>
<comment type="cofactor">
    <cofactor evidence="1 11">
        <name>Zn(2+)</name>
        <dbReference type="ChEBI" id="CHEBI:29105"/>
    </cofactor>
</comment>
<name>A0A1L8RKB5_9ENTE</name>
<dbReference type="PANTHER" id="PTHR42837">
    <property type="entry name" value="REGULATOR OF SIGMA-E PROTEASE RSEP"/>
    <property type="match status" value="1"/>
</dbReference>
<gene>
    <name evidence="13" type="ORF">RU97_GL000378</name>
</gene>
<dbReference type="InterPro" id="IPR008915">
    <property type="entry name" value="Peptidase_M50"/>
</dbReference>
<evidence type="ECO:0000256" key="3">
    <source>
        <dbReference type="ARBA" id="ARBA00007931"/>
    </source>
</evidence>
<keyword evidence="14" id="KW-1185">Reference proteome</keyword>
<evidence type="ECO:0000313" key="14">
    <source>
        <dbReference type="Proteomes" id="UP000181884"/>
    </source>
</evidence>
<protein>
    <recommendedName>
        <fullName evidence="11">Zinc metalloprotease</fullName>
        <ecNumber evidence="11">3.4.24.-</ecNumber>
    </recommendedName>
</protein>
<dbReference type="EMBL" id="JXKH01000001">
    <property type="protein sequence ID" value="OJG20145.1"/>
    <property type="molecule type" value="Genomic_DNA"/>
</dbReference>
<dbReference type="GO" id="GO:0004222">
    <property type="term" value="F:metalloendopeptidase activity"/>
    <property type="evidence" value="ECO:0007669"/>
    <property type="project" value="InterPro"/>
</dbReference>
<dbReference type="InterPro" id="IPR001478">
    <property type="entry name" value="PDZ"/>
</dbReference>
<keyword evidence="10 11" id="KW-0472">Membrane</keyword>
<feature type="domain" description="PDZ" evidence="12">
    <location>
        <begin position="183"/>
        <end position="221"/>
    </location>
</feature>
<dbReference type="SMART" id="SM00228">
    <property type="entry name" value="PDZ"/>
    <property type="match status" value="1"/>
</dbReference>
<keyword evidence="7 11" id="KW-0862">Zinc</keyword>
<keyword evidence="6 11" id="KW-0378">Hydrolase</keyword>
<evidence type="ECO:0000259" key="12">
    <source>
        <dbReference type="PROSITE" id="PS50106"/>
    </source>
</evidence>
<accession>A0A1L8RKB5</accession>
<dbReference type="CDD" id="cd06163">
    <property type="entry name" value="S2P-M50_PDZ_RseP-like"/>
    <property type="match status" value="1"/>
</dbReference>
<dbReference type="Pfam" id="PF17820">
    <property type="entry name" value="PDZ_6"/>
    <property type="match status" value="1"/>
</dbReference>